<name>A0A4S2B0X9_9BACE</name>
<dbReference type="InterPro" id="IPR036086">
    <property type="entry name" value="ParB/Sulfiredoxin_sf"/>
</dbReference>
<dbReference type="Proteomes" id="UP000305751">
    <property type="component" value="Unassembled WGS sequence"/>
</dbReference>
<dbReference type="AlphaFoldDB" id="A0A4S2B0X9"/>
<dbReference type="InterPro" id="IPR014729">
    <property type="entry name" value="Rossmann-like_a/b/a_fold"/>
</dbReference>
<evidence type="ECO:0000313" key="3">
    <source>
        <dbReference type="Proteomes" id="UP000305751"/>
    </source>
</evidence>
<comment type="caution">
    <text evidence="2">The sequence shown here is derived from an EMBL/GenBank/DDBJ whole genome shotgun (WGS) entry which is preliminary data.</text>
</comment>
<sequence>MTEIIQVCLLDFNKGQLMGLPKNPRFFRDYRFEAMKKSIQDSPEMLELRELIVFPYNDGRYIVVCGNLRLRACKELGYKELPCKILASDTPVKKLREYATKDNVNFGENDLDVMENEWNKAIYNTRDAVLPILKKLGIKYTELHPEQPFLWTMFERPVKKRGTNIIHKKGYSWCGGTCRWGTSEKLRALKAHTKDGIDYVGIAADETHRFEKEKRPNRVLPLRDWGITEADALQYCYTKGFVWHEDGVRLYELLDRVSCWCCGNKNLKELKNMYLYLPWYWKKLKELQLNTDRPYRRNSGETIFDLEERFKREMQQK</sequence>
<evidence type="ECO:0000313" key="2">
    <source>
        <dbReference type="EMBL" id="TGY07431.1"/>
    </source>
</evidence>
<dbReference type="Gene3D" id="3.40.50.620">
    <property type="entry name" value="HUPs"/>
    <property type="match status" value="1"/>
</dbReference>
<evidence type="ECO:0000259" key="1">
    <source>
        <dbReference type="Pfam" id="PF02195"/>
    </source>
</evidence>
<dbReference type="InterPro" id="IPR003115">
    <property type="entry name" value="ParB_N"/>
</dbReference>
<protein>
    <recommendedName>
        <fullName evidence="1">ParB-like N-terminal domain-containing protein</fullName>
    </recommendedName>
</protein>
<keyword evidence="3" id="KW-1185">Reference proteome</keyword>
<feature type="domain" description="ParB-like N-terminal" evidence="1">
    <location>
        <begin position="21"/>
        <end position="89"/>
    </location>
</feature>
<organism evidence="2 3">
    <name type="scientific">Bacteroides acidifaciens</name>
    <dbReference type="NCBI Taxonomy" id="85831"/>
    <lineage>
        <taxon>Bacteria</taxon>
        <taxon>Pseudomonadati</taxon>
        <taxon>Bacteroidota</taxon>
        <taxon>Bacteroidia</taxon>
        <taxon>Bacteroidales</taxon>
        <taxon>Bacteroidaceae</taxon>
        <taxon>Bacteroides</taxon>
    </lineage>
</organism>
<dbReference type="Gene3D" id="3.90.1530.10">
    <property type="entry name" value="Conserved hypothetical protein from pyrococcus furiosus pfu- 392566-001, ParB domain"/>
    <property type="match status" value="1"/>
</dbReference>
<dbReference type="Pfam" id="PF02195">
    <property type="entry name" value="ParB_N"/>
    <property type="match status" value="1"/>
</dbReference>
<dbReference type="SUPFAM" id="SSF110849">
    <property type="entry name" value="ParB/Sulfiredoxin"/>
    <property type="match status" value="1"/>
</dbReference>
<gene>
    <name evidence="2" type="ORF">E5356_03785</name>
</gene>
<accession>A0A4S2B0X9</accession>
<proteinExistence type="predicted"/>
<dbReference type="EMBL" id="SRZA01000006">
    <property type="protein sequence ID" value="TGY07431.1"/>
    <property type="molecule type" value="Genomic_DNA"/>
</dbReference>
<reference evidence="2 3" key="1">
    <citation type="submission" date="2019-04" db="EMBL/GenBank/DDBJ databases">
        <title>Microbes associate with the intestines of laboratory mice.</title>
        <authorList>
            <person name="Navarre W."/>
            <person name="Wong E."/>
            <person name="Huang K."/>
            <person name="Tropini C."/>
            <person name="Ng K."/>
            <person name="Yu B."/>
        </authorList>
    </citation>
    <scope>NUCLEOTIDE SEQUENCE [LARGE SCALE GENOMIC DNA]</scope>
    <source>
        <strain evidence="2 3">NM70_E10</strain>
    </source>
</reference>